<evidence type="ECO:0000313" key="7">
    <source>
        <dbReference type="EMBL" id="ASE38341.1"/>
    </source>
</evidence>
<dbReference type="InterPro" id="IPR014284">
    <property type="entry name" value="RNA_pol_sigma-70_dom"/>
</dbReference>
<dbReference type="AlphaFoldDB" id="A0A1Z3U518"/>
<evidence type="ECO:0000313" key="8">
    <source>
        <dbReference type="Proteomes" id="UP000197050"/>
    </source>
</evidence>
<dbReference type="InterPro" id="IPR039425">
    <property type="entry name" value="RNA_pol_sigma-70-like"/>
</dbReference>
<dbReference type="PANTHER" id="PTHR43133">
    <property type="entry name" value="RNA POLYMERASE ECF-TYPE SIGMA FACTO"/>
    <property type="match status" value="1"/>
</dbReference>
<dbReference type="PANTHER" id="PTHR43133:SF63">
    <property type="entry name" value="RNA POLYMERASE SIGMA FACTOR FECI-RELATED"/>
    <property type="match status" value="1"/>
</dbReference>
<sequence>MSYRRRPLGMSNMSLRRLHPRRDVETADRQLLRMVRGRLRSLHDAEDVVQDSWLRAAVAAEAANPPPIRNLQAYLFRIARNLIIDHRRRAAARPLVEVEEAVLLQAADPAPTPEAAVITRDDLHRMNRIMAAMPARPREVFRLARVEGLSYADIGRRLGLSRQTVHQHMVRALLALQLATHADFDAET</sequence>
<dbReference type="Proteomes" id="UP000197050">
    <property type="component" value="Chromosome"/>
</dbReference>
<keyword evidence="4" id="KW-0804">Transcription</keyword>
<dbReference type="GO" id="GO:0016987">
    <property type="term" value="F:sigma factor activity"/>
    <property type="evidence" value="ECO:0007669"/>
    <property type="project" value="UniProtKB-KW"/>
</dbReference>
<dbReference type="Pfam" id="PF04542">
    <property type="entry name" value="Sigma70_r2"/>
    <property type="match status" value="1"/>
</dbReference>
<dbReference type="NCBIfam" id="TIGR02937">
    <property type="entry name" value="sigma70-ECF"/>
    <property type="match status" value="1"/>
</dbReference>
<reference evidence="8" key="1">
    <citation type="submission" date="2017-06" db="EMBL/GenBank/DDBJ databases">
        <title>FDA dAtabase for Regulatory Grade micrObial Sequences (FDA-ARGOS): Supporting development and validation of Infectious Disease Dx tests.</title>
        <authorList>
            <person name="Minogue T."/>
            <person name="Wolcott M."/>
            <person name="Wasieloski L."/>
            <person name="Aguilar W."/>
            <person name="Moore D."/>
            <person name="Tallon L."/>
            <person name="Sadzewicz L."/>
            <person name="Sengamalay N."/>
            <person name="Ott S."/>
            <person name="Godinez A."/>
            <person name="Nagaraj S."/>
            <person name="Nadendla S."/>
            <person name="Geyer C."/>
            <person name="Sichtig H."/>
        </authorList>
    </citation>
    <scope>NUCLEOTIDE SEQUENCE [LARGE SCALE GENOMIC DNA]</scope>
    <source>
        <strain evidence="8">FDAARGOS_289</strain>
    </source>
</reference>
<dbReference type="GO" id="GO:0003677">
    <property type="term" value="F:DNA binding"/>
    <property type="evidence" value="ECO:0007669"/>
    <property type="project" value="InterPro"/>
</dbReference>
<protein>
    <submittedName>
        <fullName evidence="7">RNA polymerase sigma factor</fullName>
    </submittedName>
</protein>
<comment type="similarity">
    <text evidence="1">Belongs to the sigma-70 factor family. ECF subfamily.</text>
</comment>
<dbReference type="CDD" id="cd06171">
    <property type="entry name" value="Sigma70_r4"/>
    <property type="match status" value="1"/>
</dbReference>
<gene>
    <name evidence="7" type="ORF">CEP68_01805</name>
</gene>
<keyword evidence="3" id="KW-0731">Sigma factor</keyword>
<accession>A0A1Z3U518</accession>
<feature type="domain" description="RNA polymerase sigma-70 region 2" evidence="5">
    <location>
        <begin position="28"/>
        <end position="91"/>
    </location>
</feature>
<evidence type="ECO:0000256" key="2">
    <source>
        <dbReference type="ARBA" id="ARBA00023015"/>
    </source>
</evidence>
<evidence type="ECO:0000259" key="6">
    <source>
        <dbReference type="Pfam" id="PF08281"/>
    </source>
</evidence>
<dbReference type="KEGG" id="bvc:CEP68_01805"/>
<name>A0A1Z3U518_BREVE</name>
<evidence type="ECO:0000256" key="1">
    <source>
        <dbReference type="ARBA" id="ARBA00010641"/>
    </source>
</evidence>
<evidence type="ECO:0000256" key="3">
    <source>
        <dbReference type="ARBA" id="ARBA00023082"/>
    </source>
</evidence>
<dbReference type="Pfam" id="PF08281">
    <property type="entry name" value="Sigma70_r4_2"/>
    <property type="match status" value="1"/>
</dbReference>
<evidence type="ECO:0000256" key="4">
    <source>
        <dbReference type="ARBA" id="ARBA00023163"/>
    </source>
</evidence>
<dbReference type="InterPro" id="IPR013249">
    <property type="entry name" value="RNA_pol_sigma70_r4_t2"/>
</dbReference>
<dbReference type="InterPro" id="IPR013324">
    <property type="entry name" value="RNA_pol_sigma_r3/r4-like"/>
</dbReference>
<dbReference type="SUPFAM" id="SSF88659">
    <property type="entry name" value="Sigma3 and sigma4 domains of RNA polymerase sigma factors"/>
    <property type="match status" value="1"/>
</dbReference>
<dbReference type="Gene3D" id="1.10.10.10">
    <property type="entry name" value="Winged helix-like DNA-binding domain superfamily/Winged helix DNA-binding domain"/>
    <property type="match status" value="1"/>
</dbReference>
<feature type="domain" description="RNA polymerase sigma factor 70 region 4 type 2" evidence="6">
    <location>
        <begin position="126"/>
        <end position="176"/>
    </location>
</feature>
<dbReference type="EMBL" id="CP022048">
    <property type="protein sequence ID" value="ASE38341.1"/>
    <property type="molecule type" value="Genomic_DNA"/>
</dbReference>
<dbReference type="InterPro" id="IPR036388">
    <property type="entry name" value="WH-like_DNA-bd_sf"/>
</dbReference>
<dbReference type="InterPro" id="IPR007627">
    <property type="entry name" value="RNA_pol_sigma70_r2"/>
</dbReference>
<evidence type="ECO:0000259" key="5">
    <source>
        <dbReference type="Pfam" id="PF04542"/>
    </source>
</evidence>
<proteinExistence type="inferred from homology"/>
<organism evidence="7 8">
    <name type="scientific">Brevundimonas vesicularis</name>
    <name type="common">Pseudomonas vesicularis</name>
    <dbReference type="NCBI Taxonomy" id="41276"/>
    <lineage>
        <taxon>Bacteria</taxon>
        <taxon>Pseudomonadati</taxon>
        <taxon>Pseudomonadota</taxon>
        <taxon>Alphaproteobacteria</taxon>
        <taxon>Caulobacterales</taxon>
        <taxon>Caulobacteraceae</taxon>
        <taxon>Brevundimonas</taxon>
    </lineage>
</organism>
<dbReference type="Gene3D" id="1.10.1740.10">
    <property type="match status" value="1"/>
</dbReference>
<dbReference type="InterPro" id="IPR013325">
    <property type="entry name" value="RNA_pol_sigma_r2"/>
</dbReference>
<keyword evidence="2" id="KW-0805">Transcription regulation</keyword>
<dbReference type="GO" id="GO:0006352">
    <property type="term" value="P:DNA-templated transcription initiation"/>
    <property type="evidence" value="ECO:0007669"/>
    <property type="project" value="InterPro"/>
</dbReference>
<dbReference type="SUPFAM" id="SSF88946">
    <property type="entry name" value="Sigma2 domain of RNA polymerase sigma factors"/>
    <property type="match status" value="1"/>
</dbReference>